<proteinExistence type="predicted"/>
<feature type="region of interest" description="Disordered" evidence="1">
    <location>
        <begin position="331"/>
        <end position="370"/>
    </location>
</feature>
<keyword evidence="2" id="KW-0732">Signal</keyword>
<dbReference type="Proteomes" id="UP001595420">
    <property type="component" value="Unassembled WGS sequence"/>
</dbReference>
<evidence type="ECO:0000313" key="3">
    <source>
        <dbReference type="EMBL" id="MFC3002464.1"/>
    </source>
</evidence>
<dbReference type="PANTHER" id="PTHR47197:SF3">
    <property type="entry name" value="DIHYDRO-HEME D1 DEHYDROGENASE"/>
    <property type="match status" value="1"/>
</dbReference>
<dbReference type="InterPro" id="IPR051200">
    <property type="entry name" value="Host-pathogen_enzymatic-act"/>
</dbReference>
<gene>
    <name evidence="3" type="ORF">ACFOD3_21370</name>
</gene>
<dbReference type="InterPro" id="IPR006311">
    <property type="entry name" value="TAT_signal"/>
</dbReference>
<dbReference type="RefSeq" id="WP_216838540.1">
    <property type="nucleotide sequence ID" value="NZ_JAFNJS010000006.1"/>
</dbReference>
<reference evidence="4" key="1">
    <citation type="journal article" date="2019" name="Int. J. Syst. Evol. Microbiol.">
        <title>The Global Catalogue of Microorganisms (GCM) 10K type strain sequencing project: providing services to taxonomists for standard genome sequencing and annotation.</title>
        <authorList>
            <consortium name="The Broad Institute Genomics Platform"/>
            <consortium name="The Broad Institute Genome Sequencing Center for Infectious Disease"/>
            <person name="Wu L."/>
            <person name="Ma J."/>
        </authorList>
    </citation>
    <scope>NUCLEOTIDE SEQUENCE [LARGE SCALE GENOMIC DNA]</scope>
    <source>
        <strain evidence="4">CGMCC 1.16855</strain>
    </source>
</reference>
<organism evidence="3 4">
    <name type="scientific">Falsiroseomonas tokyonensis</name>
    <dbReference type="NCBI Taxonomy" id="430521"/>
    <lineage>
        <taxon>Bacteria</taxon>
        <taxon>Pseudomonadati</taxon>
        <taxon>Pseudomonadota</taxon>
        <taxon>Alphaproteobacteria</taxon>
        <taxon>Acetobacterales</taxon>
        <taxon>Roseomonadaceae</taxon>
        <taxon>Falsiroseomonas</taxon>
    </lineage>
</organism>
<evidence type="ECO:0000313" key="4">
    <source>
        <dbReference type="Proteomes" id="UP001595420"/>
    </source>
</evidence>
<sequence length="370" mass="37909">MRIRSTAPAAMSRRSLLTLLGAGASLAALRPAPLRAAPSVATTVKVAEGLYELAVSQASGLVHVAAVGARGANAAKIIGLDPRTLEVRATIELGEDAAFGLASNDRRGLLLATGTRSGAFKIIDVRSGSVRAKLTQGESSHLRQVVVDEARDRAFATSFGARDRPSAIWVVDTAGDRILNVITEGLEGGITGLAFDAANDRLFATALTANEIVEVSLSRNAGIRRFASGGEGSVNTAFDAASGRLFCANQRSGTLTVLNANSGELVKSIETGAGALGVTLSADGALCYVANRGAGTVSLVDTRNLTVVASLATGTHPNTVAIDRRSGLAYASNKARAQPRGPRPAAGEAPAPRPAPVEDPNGDTVSIIRL</sequence>
<feature type="compositionally biased region" description="Low complexity" evidence="1">
    <location>
        <begin position="335"/>
        <end position="350"/>
    </location>
</feature>
<feature type="chain" id="PRO_5045140747" evidence="2">
    <location>
        <begin position="28"/>
        <end position="370"/>
    </location>
</feature>
<evidence type="ECO:0000256" key="1">
    <source>
        <dbReference type="SAM" id="MobiDB-lite"/>
    </source>
</evidence>
<name>A0ABV7BZE9_9PROT</name>
<keyword evidence="4" id="KW-1185">Reference proteome</keyword>
<dbReference type="PANTHER" id="PTHR47197">
    <property type="entry name" value="PROTEIN NIRF"/>
    <property type="match status" value="1"/>
</dbReference>
<dbReference type="PROSITE" id="PS51318">
    <property type="entry name" value="TAT"/>
    <property type="match status" value="1"/>
</dbReference>
<evidence type="ECO:0000256" key="2">
    <source>
        <dbReference type="SAM" id="SignalP"/>
    </source>
</evidence>
<dbReference type="EMBL" id="JBHRSB010000006">
    <property type="protein sequence ID" value="MFC3002464.1"/>
    <property type="molecule type" value="Genomic_DNA"/>
</dbReference>
<feature type="signal peptide" evidence="2">
    <location>
        <begin position="1"/>
        <end position="27"/>
    </location>
</feature>
<comment type="caution">
    <text evidence="3">The sequence shown here is derived from an EMBL/GenBank/DDBJ whole genome shotgun (WGS) entry which is preliminary data.</text>
</comment>
<dbReference type="InterPro" id="IPR011964">
    <property type="entry name" value="YVTN_b-propeller_repeat"/>
</dbReference>
<dbReference type="NCBIfam" id="TIGR02276">
    <property type="entry name" value="beta_rpt_yvtn"/>
    <property type="match status" value="1"/>
</dbReference>
<protein>
    <submittedName>
        <fullName evidence="3">YncE family protein</fullName>
    </submittedName>
</protein>
<accession>A0ABV7BZE9</accession>